<dbReference type="Proteomes" id="UP000825701">
    <property type="component" value="Chromosome"/>
</dbReference>
<evidence type="ECO:0000313" key="1">
    <source>
        <dbReference type="EMBL" id="QZO02091.1"/>
    </source>
</evidence>
<keyword evidence="2" id="KW-1185">Reference proteome</keyword>
<accession>A0A9E6RIH8</accession>
<protein>
    <submittedName>
        <fullName evidence="1">Uncharacterized protein</fullName>
    </submittedName>
</protein>
<proteinExistence type="predicted"/>
<name>A0A9E6RIH8_9HYPH</name>
<evidence type="ECO:0000313" key="2">
    <source>
        <dbReference type="Proteomes" id="UP000825701"/>
    </source>
</evidence>
<reference evidence="1" key="1">
    <citation type="submission" date="2021-08" db="EMBL/GenBank/DDBJ databases">
        <authorList>
            <person name="Zhang H."/>
            <person name="Xu M."/>
            <person name="Yu Z."/>
            <person name="Yang L."/>
            <person name="Cai Y."/>
        </authorList>
    </citation>
    <scope>NUCLEOTIDE SEQUENCE</scope>
    <source>
        <strain evidence="1">CHL1</strain>
    </source>
</reference>
<sequence length="82" mass="8816">MNAISLTTNVPSARQLERRKEMLSYTAISEGIDAPSAAVVDSVLDALKLAEFEARESNGMVTIAAENSGILTLDEPEDIVHQ</sequence>
<gene>
    <name evidence="1" type="ORF">K6K41_12945</name>
</gene>
<organism evidence="1 2">
    <name type="scientific">Chenggangzhangella methanolivorans</name>
    <dbReference type="NCBI Taxonomy" id="1437009"/>
    <lineage>
        <taxon>Bacteria</taxon>
        <taxon>Pseudomonadati</taxon>
        <taxon>Pseudomonadota</taxon>
        <taxon>Alphaproteobacteria</taxon>
        <taxon>Hyphomicrobiales</taxon>
        <taxon>Methylopilaceae</taxon>
        <taxon>Chenggangzhangella</taxon>
    </lineage>
</organism>
<dbReference type="EMBL" id="CP081869">
    <property type="protein sequence ID" value="QZO02091.1"/>
    <property type="molecule type" value="Genomic_DNA"/>
</dbReference>
<dbReference type="AlphaFoldDB" id="A0A9E6RIH8"/>
<dbReference type="KEGG" id="cmet:K6K41_12945"/>
<dbReference type="RefSeq" id="WP_261405476.1">
    <property type="nucleotide sequence ID" value="NZ_CP081869.1"/>
</dbReference>